<evidence type="ECO:0000256" key="1">
    <source>
        <dbReference type="ARBA" id="ARBA00023242"/>
    </source>
</evidence>
<dbReference type="AlphaFoldDB" id="A0A8H4WQR6"/>
<comment type="caution">
    <text evidence="4">The sequence shown here is derived from an EMBL/GenBank/DDBJ whole genome shotgun (WGS) entry which is preliminary data.</text>
</comment>
<dbReference type="GO" id="GO:0003677">
    <property type="term" value="F:DNA binding"/>
    <property type="evidence" value="ECO:0007669"/>
    <property type="project" value="InterPro"/>
</dbReference>
<dbReference type="OrthoDB" id="5121955at2759"/>
<evidence type="ECO:0000259" key="3">
    <source>
        <dbReference type="Pfam" id="PF04082"/>
    </source>
</evidence>
<dbReference type="CDD" id="cd12148">
    <property type="entry name" value="fungal_TF_MHR"/>
    <property type="match status" value="1"/>
</dbReference>
<reference evidence="4" key="1">
    <citation type="journal article" date="2020" name="BMC Genomics">
        <title>Correction to: Identification and distribution of gene clusters required for synthesis of sphingolipid metabolism inhibitors in diverse species of the filamentous fungus Fusarium.</title>
        <authorList>
            <person name="Kim H.S."/>
            <person name="Lohmar J.M."/>
            <person name="Busman M."/>
            <person name="Brown D.W."/>
            <person name="Naumann T.A."/>
            <person name="Divon H.H."/>
            <person name="Lysoe E."/>
            <person name="Uhlig S."/>
            <person name="Proctor R.H."/>
        </authorList>
    </citation>
    <scope>NUCLEOTIDE SEQUENCE</scope>
    <source>
        <strain evidence="4">NRRL 20472</strain>
    </source>
</reference>
<organism evidence="4 5">
    <name type="scientific">Fusarium sarcochroum</name>
    <dbReference type="NCBI Taxonomy" id="1208366"/>
    <lineage>
        <taxon>Eukaryota</taxon>
        <taxon>Fungi</taxon>
        <taxon>Dikarya</taxon>
        <taxon>Ascomycota</taxon>
        <taxon>Pezizomycotina</taxon>
        <taxon>Sordariomycetes</taxon>
        <taxon>Hypocreomycetidae</taxon>
        <taxon>Hypocreales</taxon>
        <taxon>Nectriaceae</taxon>
        <taxon>Fusarium</taxon>
        <taxon>Fusarium lateritium species complex</taxon>
    </lineage>
</organism>
<proteinExistence type="predicted"/>
<dbReference type="EMBL" id="JABEXW010001170">
    <property type="protein sequence ID" value="KAF4946369.1"/>
    <property type="molecule type" value="Genomic_DNA"/>
</dbReference>
<accession>A0A8H4WQR6</accession>
<name>A0A8H4WQR6_9HYPO</name>
<dbReference type="InterPro" id="IPR052761">
    <property type="entry name" value="Fungal_Detox/Toxin_TFs"/>
</dbReference>
<keyword evidence="5" id="KW-1185">Reference proteome</keyword>
<dbReference type="Proteomes" id="UP000622797">
    <property type="component" value="Unassembled WGS sequence"/>
</dbReference>
<dbReference type="Pfam" id="PF04082">
    <property type="entry name" value="Fungal_trans"/>
    <property type="match status" value="1"/>
</dbReference>
<dbReference type="PANTHER" id="PTHR47425">
    <property type="entry name" value="FARB-RELATED"/>
    <property type="match status" value="1"/>
</dbReference>
<sequence>MEHSKKPAPKSKPSRKRSLQACLACRSRKMIKDANCLKVRLLGGDRNQEASRIRAPPFAGQPTTSSTQQSLPTTADVHSPLDSIVMPEAATSHGSLQSTVSEDPWQICHMGSLNCNPTFGPTCLKSPAWSMPWDQQFSTGSLGEQLLVLYVLIVSDEGIGGATSTIVEASSLTGPTTFPLKADTRTESVVLYSSYQFLTVGNIHAIPHQDVNYLETQGCLHIPTRSILDAFVRGFFVHVHVFLPLLDEGDFWEMYCPTTNPAPKTKMSLLVLQAMLFASCNFVPLPILHQMGHRDVCAARASFYRKAKLLYNMEIESAHLPLAQSALLLMGWVPDRPSNTMPVPYKTWLGLGLHHAKHINAHRENGVCDVPSSTCSAEDPHSNTLRRLWWCCIIMDRLSPLCTRFRLQITSDLFDFEHCVPLGFVDLQTEVYRSKVFHPSTKLQHIAIFSKFLGLLMALTEVLPIVFPFENKLESGTESLEEEANKIERCGDLLRNWYKTANADFPLFDGHDADQRSDELDHTNSIILYTNLMYIYYYTSCITLCNRRIFSQVATSRCAKVQGAETHKLAGNLEIRGDIEVSVVGLTKCIGALTRCRLTDRLPITVLACMAIPLALYVVTARLSSLDRELAPSHFDNCSETDLALNQTQLDVLIKAVDTLLPEYYGAEWIKDTARHAANLAQSYNQLLLQSGQEAMRDWGHILAMHPVAYLRLTWTVDLCISRRRSPETQDFPPCLRNGLDEPNRVSLGANHDATFSQSFGRSQASDKISESDFEKLWGTVDPSIDLSWDRIILENTQFDEAETNMAS</sequence>
<evidence type="ECO:0000313" key="5">
    <source>
        <dbReference type="Proteomes" id="UP000622797"/>
    </source>
</evidence>
<evidence type="ECO:0000313" key="4">
    <source>
        <dbReference type="EMBL" id="KAF4946369.1"/>
    </source>
</evidence>
<dbReference type="InterPro" id="IPR007219">
    <property type="entry name" value="XnlR_reg_dom"/>
</dbReference>
<reference evidence="4" key="2">
    <citation type="submission" date="2020-05" db="EMBL/GenBank/DDBJ databases">
        <authorList>
            <person name="Kim H.-S."/>
            <person name="Proctor R.H."/>
            <person name="Brown D.W."/>
        </authorList>
    </citation>
    <scope>NUCLEOTIDE SEQUENCE</scope>
    <source>
        <strain evidence="4">NRRL 20472</strain>
    </source>
</reference>
<keyword evidence="1" id="KW-0539">Nucleus</keyword>
<feature type="compositionally biased region" description="Low complexity" evidence="2">
    <location>
        <begin position="61"/>
        <end position="74"/>
    </location>
</feature>
<gene>
    <name evidence="4" type="ORF">FSARC_14213</name>
</gene>
<dbReference type="GO" id="GO:0008270">
    <property type="term" value="F:zinc ion binding"/>
    <property type="evidence" value="ECO:0007669"/>
    <property type="project" value="InterPro"/>
</dbReference>
<dbReference type="GO" id="GO:0006351">
    <property type="term" value="P:DNA-templated transcription"/>
    <property type="evidence" value="ECO:0007669"/>
    <property type="project" value="InterPro"/>
</dbReference>
<feature type="region of interest" description="Disordered" evidence="2">
    <location>
        <begin position="47"/>
        <end position="75"/>
    </location>
</feature>
<dbReference type="PANTHER" id="PTHR47425:SF2">
    <property type="entry name" value="FARB-RELATED"/>
    <property type="match status" value="1"/>
</dbReference>
<evidence type="ECO:0000256" key="2">
    <source>
        <dbReference type="SAM" id="MobiDB-lite"/>
    </source>
</evidence>
<feature type="domain" description="Xylanolytic transcriptional activator regulatory" evidence="3">
    <location>
        <begin position="235"/>
        <end position="497"/>
    </location>
</feature>
<protein>
    <recommendedName>
        <fullName evidence="3">Xylanolytic transcriptional activator regulatory domain-containing protein</fullName>
    </recommendedName>
</protein>